<protein>
    <submittedName>
        <fullName evidence="1">Uncharacterized protein</fullName>
    </submittedName>
</protein>
<proteinExistence type="predicted"/>
<organism evidence="1 2">
    <name type="scientific">Synechococcus phage S-SSM7</name>
    <dbReference type="NCBI Taxonomy" id="445686"/>
    <lineage>
        <taxon>Viruses</taxon>
        <taxon>Duplodnaviria</taxon>
        <taxon>Heunggongvirae</taxon>
        <taxon>Uroviricota</taxon>
        <taxon>Caudoviricetes</taxon>
        <taxon>Pantevenvirales</taxon>
        <taxon>Kyanoviridae</taxon>
        <taxon>Lipsvirus</taxon>
        <taxon>Lipsvirus ssm7</taxon>
    </lineage>
</organism>
<sequence length="470" mass="52320">MSSLQRTEFKQILVTPENDITFKRGGSSDGNKEGSVDSLDIKNSVVQFDYFEDILSPSVTVSLKVSDTSGLLSIVPFRGYERIDLIIGTAYGDIEFTEDNGNPLYVSSIEKVVQVEGQESFTLRCCTLSNLSNETVRVMKRYGVSGLISEHVENILTDVLKVDPDRISVEQSANSLGFIGNMRKPFYTLQWLCPKAIPSSSSKTGKSGDGVSAEGKGTAGFFFYEDYEGYKFKSVDRMVDATQVEYPSDAKKLYGEYGIPTYTQSTIIQANDPNAEFQILHAFRNKTSDLQKNLRVGLYNNLTYVYDPLSWKLDVVKYNLEDNVQEDNVKSTGDNLPIPQGDLTKYASRVLVRMGDRGMINPGLEEEAEDVTDSGRDPVDMAKSFTRYTALFQQSLNITVPCNVKLRVGNVIKVNVPKVGPESDGPKGAKVTDQEQSGFFVIRSLRHHFEITEGRNVTSLNLIRDSYGIQ</sequence>
<dbReference type="EMBL" id="GU071098">
    <property type="protein sequence ID" value="ADO98080.1"/>
    <property type="molecule type" value="Genomic_DNA"/>
</dbReference>
<keyword evidence="2" id="KW-1185">Reference proteome</keyword>
<evidence type="ECO:0000313" key="2">
    <source>
        <dbReference type="Proteomes" id="UP000006527"/>
    </source>
</evidence>
<dbReference type="GeneID" id="10328583"/>
<gene>
    <name evidence="1" type="ORF">SSSM7_014</name>
</gene>
<reference evidence="1 2" key="1">
    <citation type="journal article" date="2010" name="Environ. Microbiol.">
        <title>Genomic analysis of oceanic cyanobacterial myoviruses compared with T4-like myoviruses from diverse hosts and environments.</title>
        <authorList>
            <person name="Sullivan M.B."/>
            <person name="Huang K.H."/>
            <person name="Ignacio-Espinoza J.C."/>
            <person name="Berlin A.M."/>
            <person name="Kelly L."/>
            <person name="Weigele P.R."/>
            <person name="DeFrancesco A.S."/>
            <person name="Kern S.E."/>
            <person name="Thompson L.R."/>
            <person name="Young S."/>
            <person name="Yandava C."/>
            <person name="Fu R."/>
            <person name="Krastins B."/>
            <person name="Chase M."/>
            <person name="Sarracino D."/>
            <person name="Osburne M.S."/>
            <person name="Henn M.R."/>
            <person name="Chisholm S.W."/>
        </authorList>
    </citation>
    <scope>NUCLEOTIDE SEQUENCE [LARGE SCALE GENOMIC DNA]</scope>
    <source>
        <strain evidence="1">8109-3</strain>
    </source>
</reference>
<accession>E3SKT2</accession>
<evidence type="ECO:0000313" key="1">
    <source>
        <dbReference type="EMBL" id="ADO98080.1"/>
    </source>
</evidence>
<dbReference type="KEGG" id="vg:10328583"/>
<dbReference type="Proteomes" id="UP000006527">
    <property type="component" value="Segment"/>
</dbReference>
<name>E3SKT2_9CAUD</name>
<dbReference type="OrthoDB" id="13640at10239"/>
<dbReference type="RefSeq" id="YP_004324067.1">
    <property type="nucleotide sequence ID" value="NC_015287.1"/>
</dbReference>